<evidence type="ECO:0000256" key="1">
    <source>
        <dbReference type="ARBA" id="ARBA00004635"/>
    </source>
</evidence>
<comment type="subcellular location">
    <subcellularLocation>
        <location evidence="1">Membrane</location>
        <topology evidence="1">Lipid-anchor</topology>
    </subcellularLocation>
</comment>
<evidence type="ECO:0000256" key="2">
    <source>
        <dbReference type="ARBA" id="ARBA00007886"/>
    </source>
</evidence>
<keyword evidence="11" id="KW-1185">Reference proteome</keyword>
<dbReference type="InterPro" id="IPR008844">
    <property type="entry name" value="Spore_GerAC-like"/>
</dbReference>
<dbReference type="Pfam" id="PF05504">
    <property type="entry name" value="Spore_GerAC"/>
    <property type="match status" value="1"/>
</dbReference>
<proteinExistence type="inferred from homology"/>
<feature type="domain" description="Spore germination protein N-terminal" evidence="9">
    <location>
        <begin position="22"/>
        <end position="178"/>
    </location>
</feature>
<evidence type="ECO:0000313" key="10">
    <source>
        <dbReference type="EMBL" id="MFB9758454.1"/>
    </source>
</evidence>
<evidence type="ECO:0000313" key="11">
    <source>
        <dbReference type="Proteomes" id="UP001589609"/>
    </source>
</evidence>
<dbReference type="PROSITE" id="PS51257">
    <property type="entry name" value="PROKAR_LIPOPROTEIN"/>
    <property type="match status" value="1"/>
</dbReference>
<evidence type="ECO:0000256" key="6">
    <source>
        <dbReference type="ARBA" id="ARBA00023139"/>
    </source>
</evidence>
<dbReference type="InterPro" id="IPR046953">
    <property type="entry name" value="Spore_GerAC-like_C"/>
</dbReference>
<comment type="similarity">
    <text evidence="2">Belongs to the GerABKC lipoprotein family.</text>
</comment>
<dbReference type="InterPro" id="IPR038501">
    <property type="entry name" value="Spore_GerAC_C_sf"/>
</dbReference>
<keyword evidence="5" id="KW-0472">Membrane</keyword>
<dbReference type="PANTHER" id="PTHR35789">
    <property type="entry name" value="SPORE GERMINATION PROTEIN B3"/>
    <property type="match status" value="1"/>
</dbReference>
<dbReference type="NCBIfam" id="TIGR02887">
    <property type="entry name" value="spore_ger_x_C"/>
    <property type="match status" value="1"/>
</dbReference>
<keyword evidence="7" id="KW-0449">Lipoprotein</keyword>
<evidence type="ECO:0000256" key="5">
    <source>
        <dbReference type="ARBA" id="ARBA00023136"/>
    </source>
</evidence>
<evidence type="ECO:0000256" key="7">
    <source>
        <dbReference type="ARBA" id="ARBA00023288"/>
    </source>
</evidence>
<protein>
    <submittedName>
        <fullName evidence="10">Ger(X)C family spore germination protein</fullName>
    </submittedName>
</protein>
<evidence type="ECO:0000256" key="3">
    <source>
        <dbReference type="ARBA" id="ARBA00022544"/>
    </source>
</evidence>
<name>A0ABV5WCZ9_9BACI</name>
<keyword evidence="4" id="KW-0732">Signal</keyword>
<dbReference type="Proteomes" id="UP001589609">
    <property type="component" value="Unassembled WGS sequence"/>
</dbReference>
<evidence type="ECO:0000259" key="9">
    <source>
        <dbReference type="Pfam" id="PF25198"/>
    </source>
</evidence>
<dbReference type="Gene3D" id="3.30.300.210">
    <property type="entry name" value="Nutrient germinant receptor protein C, domain 3"/>
    <property type="match status" value="1"/>
</dbReference>
<keyword evidence="3" id="KW-0309">Germination</keyword>
<keyword evidence="6" id="KW-0564">Palmitate</keyword>
<accession>A0ABV5WCZ9</accession>
<comment type="caution">
    <text evidence="10">The sequence shown here is derived from an EMBL/GenBank/DDBJ whole genome shotgun (WGS) entry which is preliminary data.</text>
</comment>
<dbReference type="EMBL" id="JBHMAF010000032">
    <property type="protein sequence ID" value="MFB9758454.1"/>
    <property type="molecule type" value="Genomic_DNA"/>
</dbReference>
<dbReference type="InterPro" id="IPR057336">
    <property type="entry name" value="GerAC_N"/>
</dbReference>
<organism evidence="10 11">
    <name type="scientific">Ectobacillus funiculus</name>
    <dbReference type="NCBI Taxonomy" id="137993"/>
    <lineage>
        <taxon>Bacteria</taxon>
        <taxon>Bacillati</taxon>
        <taxon>Bacillota</taxon>
        <taxon>Bacilli</taxon>
        <taxon>Bacillales</taxon>
        <taxon>Bacillaceae</taxon>
        <taxon>Ectobacillus</taxon>
    </lineage>
</organism>
<dbReference type="PANTHER" id="PTHR35789:SF1">
    <property type="entry name" value="SPORE GERMINATION PROTEIN B3"/>
    <property type="match status" value="1"/>
</dbReference>
<dbReference type="RefSeq" id="WP_379948735.1">
    <property type="nucleotide sequence ID" value="NZ_JBHMAF010000032.1"/>
</dbReference>
<gene>
    <name evidence="10" type="ORF">ACFFMS_07960</name>
</gene>
<feature type="domain" description="Spore germination GerAC-like C-terminal" evidence="8">
    <location>
        <begin position="216"/>
        <end position="380"/>
    </location>
</feature>
<sequence length="395" mass="43829">MKKSFIFIIFFLSLLVMTGCWDAKELNEQAIVLGFSWDVAKNGSYQVSGQFLIPSKMSTGEKGGSGGEGNTFIATANGKSVYEARQNLQTKLSRQIFKNQRQSIYIGERLAKRGIKDILDMIIRDPEAGIRTDISVVKGKQGVDVLKTSYPLESNSSQASLKIHKQLGTAANATFLNLVVTSTNVSNSSSVPAWTLASSSSKGSEELPQSSIRFAGNAILNEDLKLVGFLNLEEAKDQMWITEKLSYRNKTVFIPQGDGEVSLEVRNLQSNIRPTIQGNKIKVHITLTGDGDVKQNRTAFDLTQSTKVNIVEKEVEEQFERSVLRLMKKLQKEYKTDIFGFGSAIHRKYPAHWKQIKNEWKQEFAKADVSVDVNIAIRFIGLTGASKSTSVGETE</sequence>
<reference evidence="10 11" key="1">
    <citation type="submission" date="2024-09" db="EMBL/GenBank/DDBJ databases">
        <authorList>
            <person name="Sun Q."/>
            <person name="Mori K."/>
        </authorList>
    </citation>
    <scope>NUCLEOTIDE SEQUENCE [LARGE SCALE GENOMIC DNA]</scope>
    <source>
        <strain evidence="10 11">JCM 11201</strain>
    </source>
</reference>
<evidence type="ECO:0000259" key="8">
    <source>
        <dbReference type="Pfam" id="PF05504"/>
    </source>
</evidence>
<dbReference type="Pfam" id="PF25198">
    <property type="entry name" value="Spore_GerAC_N"/>
    <property type="match status" value="1"/>
</dbReference>
<evidence type="ECO:0000256" key="4">
    <source>
        <dbReference type="ARBA" id="ARBA00022729"/>
    </source>
</evidence>